<gene>
    <name evidence="2" type="ORF">OK18_08345</name>
</gene>
<evidence type="ECO:0008006" key="4">
    <source>
        <dbReference type="Google" id="ProtNLM"/>
    </source>
</evidence>
<dbReference type="EMBL" id="CP009928">
    <property type="protein sequence ID" value="AKK72630.1"/>
    <property type="molecule type" value="Genomic_DNA"/>
</dbReference>
<dbReference type="RefSeq" id="WP_053327715.1">
    <property type="nucleotide sequence ID" value="NZ_CP009928.1"/>
</dbReference>
<dbReference type="AlphaFoldDB" id="A0A0G3M1X1"/>
<protein>
    <recommendedName>
        <fullName evidence="4">GLPGLI family protein</fullName>
    </recommendedName>
</protein>
<evidence type="ECO:0000313" key="3">
    <source>
        <dbReference type="Proteomes" id="UP000035213"/>
    </source>
</evidence>
<evidence type="ECO:0000256" key="1">
    <source>
        <dbReference type="SAM" id="SignalP"/>
    </source>
</evidence>
<reference evidence="2 3" key="1">
    <citation type="submission" date="2014-11" db="EMBL/GenBank/DDBJ databases">
        <authorList>
            <person name="Park G.-S."/>
            <person name="Hong S.-J."/>
            <person name="Jung B.K."/>
            <person name="Khan A.R."/>
            <person name="Kwak Y."/>
            <person name="Shin J.-H."/>
        </authorList>
    </citation>
    <scope>NUCLEOTIDE SEQUENCE [LARGE SCALE GENOMIC DNA]</scope>
    <source>
        <strain evidence="2 3">DSM 27622</strain>
    </source>
</reference>
<accession>A0A0G3M1X1</accession>
<dbReference type="Proteomes" id="UP000035213">
    <property type="component" value="Chromosome"/>
</dbReference>
<dbReference type="PATRIC" id="fig|1324352.5.peg.1752"/>
<evidence type="ECO:0000313" key="2">
    <source>
        <dbReference type="EMBL" id="AKK72630.1"/>
    </source>
</evidence>
<proteinExistence type="predicted"/>
<sequence>MIRFVFLLLASSMVYAQSNRFYYELKFKPDTIANQEIKEFFITDINPKSVKYFSLIDYKNDSITKNVSSESRYERTQLYHYIKRDRNSFDNINYLSAGSTPVQLKSHDEMKWSILPETKMMGSIKVQAARTHFGGRQWTAWFAESIPFPEGPYKFRGLPGMILEIYDDRRYYHFTLVRNKVLDKEYNTSGIVETFFGEKPLLIDKKKYIQLKLQEYADPLADMKGGNMPTLIDEHGNKISVDFKQMTIEAQRELKSNNNFIEKEFIINYK</sequence>
<dbReference type="OrthoDB" id="1440774at2"/>
<feature type="chain" id="PRO_5005185044" description="GLPGLI family protein" evidence="1">
    <location>
        <begin position="17"/>
        <end position="270"/>
    </location>
</feature>
<feature type="signal peptide" evidence="1">
    <location>
        <begin position="1"/>
        <end position="16"/>
    </location>
</feature>
<organism evidence="2 3">
    <name type="scientific">Chryseobacterium gallinarum</name>
    <dbReference type="NCBI Taxonomy" id="1324352"/>
    <lineage>
        <taxon>Bacteria</taxon>
        <taxon>Pseudomonadati</taxon>
        <taxon>Bacteroidota</taxon>
        <taxon>Flavobacteriia</taxon>
        <taxon>Flavobacteriales</taxon>
        <taxon>Weeksellaceae</taxon>
        <taxon>Chryseobacterium group</taxon>
        <taxon>Chryseobacterium</taxon>
    </lineage>
</organism>
<dbReference type="Pfam" id="PF09697">
    <property type="entry name" value="Porph_ging"/>
    <property type="match status" value="1"/>
</dbReference>
<dbReference type="NCBIfam" id="TIGR01200">
    <property type="entry name" value="GLPGLI"/>
    <property type="match status" value="1"/>
</dbReference>
<keyword evidence="1" id="KW-0732">Signal</keyword>
<name>A0A0G3M1X1_CHRGL</name>
<dbReference type="KEGG" id="cgn:OK18_08345"/>
<dbReference type="InterPro" id="IPR005901">
    <property type="entry name" value="GLPGLI"/>
</dbReference>
<dbReference type="STRING" id="1324352.OK18_08345"/>